<proteinExistence type="predicted"/>
<dbReference type="KEGG" id="pfj:MYCFIDRAFT_170633"/>
<evidence type="ECO:0000313" key="3">
    <source>
        <dbReference type="Proteomes" id="UP000016932"/>
    </source>
</evidence>
<keyword evidence="3" id="KW-1185">Reference proteome</keyword>
<sequence>MRPSSIVRHCLRCYNRHSLSPDFSSPSLFCFHLGEPRIIMPKGLQLVNKAPGGPTSNAPAQQPAVPRAPARTGTTGTYASLMQGARAPPPQPRGPPGAYLNVPNVNNIARDMGGMNLAGQGSQAGGLPNTAAQGAAQQAAPQAQDATSANVSPAAMVPSIAPAPTLVSERDWVAPTHAGSLISAAPFANTSHGARAGWYNSGHCKMAIHKAKDFQSGDVIAAPYHVPNLNPKLSPNSKDLVISSEGPVFSKRRMGIVLWKSAEVMIVLPLFSWTSQGIGNKIQHWKAKGDLTNSVQDYVEVFNYRDRQNFKMKGVHQPLHFVHKQSWGGLTEYTTCQITGAVMVNWKEDITQVGRITRQSFNRLLQLRQMREAFYIREDARQNSWPMEGARDTRVLQKEPKPQKEPNRVGPGLPPWRNSLSCLLHEGLGSIILESSRIAWISGQYVLMISNNPRSELNTHFHHLHFLRVLRAYGSLLFLPSWFGKRLQHRLCRVGYRRVLSRWSDLCVRVMNLKCSWALLSPEVPELAADLSERIIFSVAKYTYVETAAEAAGSRLDYCHLRTGLASRGDRNFLCMTTMDCWQYINVSAPDLLASMESGKTSESFAQHPTLSLHSRHGTESAVMSFSGMNALSVHLSNMKSENQRVESWCPICDSSKELEMKCVQASSRKISLSPEVPELVADISERIIFQWHTCKFHHDIVNSSLGQLPNMKSEIQFRIHMGLDKTCGVMVSIFEEVEMDNLEHEIGELLAKDLILQCCTESGMKAYKPIVGYVCTFDSNKALEMEWRMSVLLLGVHDAFLLSPEVPELAADPSERIISQSLRWQVAVLCRVG</sequence>
<accession>N1QCB8</accession>
<organism evidence="2 3">
    <name type="scientific">Pseudocercospora fijiensis (strain CIRAD86)</name>
    <name type="common">Black leaf streak disease fungus</name>
    <name type="synonym">Mycosphaerella fijiensis</name>
    <dbReference type="NCBI Taxonomy" id="383855"/>
    <lineage>
        <taxon>Eukaryota</taxon>
        <taxon>Fungi</taxon>
        <taxon>Dikarya</taxon>
        <taxon>Ascomycota</taxon>
        <taxon>Pezizomycotina</taxon>
        <taxon>Dothideomycetes</taxon>
        <taxon>Dothideomycetidae</taxon>
        <taxon>Mycosphaerellales</taxon>
        <taxon>Mycosphaerellaceae</taxon>
        <taxon>Pseudocercospora</taxon>
    </lineage>
</organism>
<reference evidence="2 3" key="1">
    <citation type="journal article" date="2012" name="PLoS Pathog.">
        <title>Diverse lifestyles and strategies of plant pathogenesis encoded in the genomes of eighteen Dothideomycetes fungi.</title>
        <authorList>
            <person name="Ohm R.A."/>
            <person name="Feau N."/>
            <person name="Henrissat B."/>
            <person name="Schoch C.L."/>
            <person name="Horwitz B.A."/>
            <person name="Barry K.W."/>
            <person name="Condon B.J."/>
            <person name="Copeland A.C."/>
            <person name="Dhillon B."/>
            <person name="Glaser F."/>
            <person name="Hesse C.N."/>
            <person name="Kosti I."/>
            <person name="LaButti K."/>
            <person name="Lindquist E.A."/>
            <person name="Lucas S."/>
            <person name="Salamov A.A."/>
            <person name="Bradshaw R.E."/>
            <person name="Ciuffetti L."/>
            <person name="Hamelin R.C."/>
            <person name="Kema G.H.J."/>
            <person name="Lawrence C."/>
            <person name="Scott J.A."/>
            <person name="Spatafora J.W."/>
            <person name="Turgeon B.G."/>
            <person name="de Wit P.J.G.M."/>
            <person name="Zhong S."/>
            <person name="Goodwin S.B."/>
            <person name="Grigoriev I.V."/>
        </authorList>
    </citation>
    <scope>NUCLEOTIDE SEQUENCE [LARGE SCALE GENOMIC DNA]</scope>
    <source>
        <strain evidence="2 3">CIRAD86</strain>
    </source>
</reference>
<feature type="region of interest" description="Disordered" evidence="1">
    <location>
        <begin position="49"/>
        <end position="74"/>
    </location>
</feature>
<feature type="region of interest" description="Disordered" evidence="1">
    <location>
        <begin position="113"/>
        <end position="150"/>
    </location>
</feature>
<dbReference type="RefSeq" id="XP_007921879.1">
    <property type="nucleotide sequence ID" value="XM_007923688.1"/>
</dbReference>
<dbReference type="AlphaFoldDB" id="N1QCB8"/>
<feature type="compositionally biased region" description="Low complexity" evidence="1">
    <location>
        <begin position="131"/>
        <end position="149"/>
    </location>
</feature>
<gene>
    <name evidence="2" type="ORF">MYCFIDRAFT_170633</name>
</gene>
<feature type="compositionally biased region" description="Low complexity" evidence="1">
    <location>
        <begin position="58"/>
        <end position="71"/>
    </location>
</feature>
<name>N1QCB8_PSEFD</name>
<evidence type="ECO:0000256" key="1">
    <source>
        <dbReference type="SAM" id="MobiDB-lite"/>
    </source>
</evidence>
<dbReference type="Proteomes" id="UP000016932">
    <property type="component" value="Unassembled WGS sequence"/>
</dbReference>
<protein>
    <submittedName>
        <fullName evidence="2">Uncharacterized protein</fullName>
    </submittedName>
</protein>
<dbReference type="EMBL" id="KB446555">
    <property type="protein sequence ID" value="EME89122.1"/>
    <property type="molecule type" value="Genomic_DNA"/>
</dbReference>
<dbReference type="OrthoDB" id="3438983at2759"/>
<dbReference type="HOGENOM" id="CLU_340429_0_0_1"/>
<dbReference type="VEuPathDB" id="FungiDB:MYCFIDRAFT_170633"/>
<dbReference type="GeneID" id="19332521"/>
<dbReference type="eggNOG" id="ENOG502T1JE">
    <property type="taxonomic scope" value="Eukaryota"/>
</dbReference>
<evidence type="ECO:0000313" key="2">
    <source>
        <dbReference type="EMBL" id="EME89122.1"/>
    </source>
</evidence>